<dbReference type="VEuPathDB" id="AmoebaDB:EIN_473230"/>
<dbReference type="PANTHER" id="PTHR45756:SF1">
    <property type="entry name" value="PROTEIN KINASE DOMAIN CONTAINING PROTEIN"/>
    <property type="match status" value="1"/>
</dbReference>
<dbReference type="PROSITE" id="PS00108">
    <property type="entry name" value="PROTEIN_KINASE_ST"/>
    <property type="match status" value="1"/>
</dbReference>
<evidence type="ECO:0000313" key="6">
    <source>
        <dbReference type="EMBL" id="ELP89915.1"/>
    </source>
</evidence>
<dbReference type="GO" id="GO:0005524">
    <property type="term" value="F:ATP binding"/>
    <property type="evidence" value="ECO:0007669"/>
    <property type="project" value="UniProtKB-UniRule"/>
</dbReference>
<dbReference type="InterPro" id="IPR008271">
    <property type="entry name" value="Ser/Thr_kinase_AS"/>
</dbReference>
<evidence type="ECO:0000259" key="5">
    <source>
        <dbReference type="PROSITE" id="PS50011"/>
    </source>
</evidence>
<keyword evidence="7" id="KW-1185">Reference proteome</keyword>
<dbReference type="PANTHER" id="PTHR45756">
    <property type="entry name" value="PALMITOYLTRANSFERASE"/>
    <property type="match status" value="1"/>
</dbReference>
<dbReference type="SMART" id="SM00181">
    <property type="entry name" value="EGF"/>
    <property type="match status" value="21"/>
</dbReference>
<reference evidence="6 7" key="1">
    <citation type="submission" date="2012-10" db="EMBL/GenBank/DDBJ databases">
        <authorList>
            <person name="Zafar N."/>
            <person name="Inman J."/>
            <person name="Hall N."/>
            <person name="Lorenzi H."/>
            <person name="Caler E."/>
        </authorList>
    </citation>
    <scope>NUCLEOTIDE SEQUENCE [LARGE SCALE GENOMIC DNA]</scope>
    <source>
        <strain evidence="6 7">IP1</strain>
    </source>
</reference>
<dbReference type="SMART" id="SM00261">
    <property type="entry name" value="FU"/>
    <property type="match status" value="12"/>
</dbReference>
<evidence type="ECO:0000313" key="7">
    <source>
        <dbReference type="Proteomes" id="UP000014680"/>
    </source>
</evidence>
<evidence type="ECO:0000256" key="2">
    <source>
        <dbReference type="ARBA" id="ARBA00022840"/>
    </source>
</evidence>
<proteinExistence type="predicted"/>
<keyword evidence="2 3" id="KW-0067">ATP-binding</keyword>
<evidence type="ECO:0000256" key="4">
    <source>
        <dbReference type="SAM" id="Phobius"/>
    </source>
</evidence>
<dbReference type="OrthoDB" id="339325at2759"/>
<dbReference type="InterPro" id="IPR053215">
    <property type="entry name" value="TKL_Ser/Thr_kinase"/>
</dbReference>
<feature type="domain" description="Protein kinase" evidence="5">
    <location>
        <begin position="1660"/>
        <end position="1922"/>
    </location>
</feature>
<keyword evidence="6" id="KW-0808">Transferase</keyword>
<organism evidence="6 7">
    <name type="scientific">Entamoeba invadens IP1</name>
    <dbReference type="NCBI Taxonomy" id="370355"/>
    <lineage>
        <taxon>Eukaryota</taxon>
        <taxon>Amoebozoa</taxon>
        <taxon>Evosea</taxon>
        <taxon>Archamoebae</taxon>
        <taxon>Mastigamoebida</taxon>
        <taxon>Entamoebidae</taxon>
        <taxon>Entamoeba</taxon>
    </lineage>
</organism>
<dbReference type="PROSITE" id="PS50011">
    <property type="entry name" value="PROTEIN_KINASE_DOM"/>
    <property type="match status" value="1"/>
</dbReference>
<dbReference type="Gene3D" id="1.10.510.10">
    <property type="entry name" value="Transferase(Phosphotransferase) domain 1"/>
    <property type="match status" value="1"/>
</dbReference>
<dbReference type="InterPro" id="IPR017441">
    <property type="entry name" value="Protein_kinase_ATP_BS"/>
</dbReference>
<accession>A0A0A1UCB4</accession>
<keyword evidence="4" id="KW-0472">Membrane</keyword>
<protein>
    <submittedName>
        <fullName evidence="6">Protein serine/threonine kinase, putative</fullName>
        <ecNumber evidence="6">2.7.10.2</ecNumber>
    </submittedName>
</protein>
<evidence type="ECO:0000256" key="3">
    <source>
        <dbReference type="PROSITE-ProRule" id="PRU10141"/>
    </source>
</evidence>
<keyword evidence="6" id="KW-0418">Kinase</keyword>
<dbReference type="Gene3D" id="2.10.220.10">
    <property type="entry name" value="Hormone Receptor, Insulin-like Growth Factor Receptor 1, Chain A, domain 2"/>
    <property type="match status" value="2"/>
</dbReference>
<dbReference type="GO" id="GO:0004715">
    <property type="term" value="F:non-membrane spanning protein tyrosine kinase activity"/>
    <property type="evidence" value="ECO:0007669"/>
    <property type="project" value="UniProtKB-EC"/>
</dbReference>
<sequence length="1933" mass="215768">MTSGEYKCQDCDTSCGGMCNGVTGVCTGCITNHVPTLVPTQYCIQCSVFDVNCMTCSTGKRECTTCRTQGMYPDETNKTCTSCSSTCDGYCSQTTGYCEKCMNNYVFTQPPGKLCVPCKTFDTNCNLCSSDYTRKCIMCGNGYYPNESGTCVSCTTNNCAQCDSASGICSVCETNYVFTNPPSKTCIRCKAFDIHCNMCSSSFDQRCIQCDVNYYPDTNGICKSCDQTCGGRCNTLNGICTSCLTQYVYTEPKSILCVNCSSFDSSCLSCLNSPERICSICTTGKYVLSNGRCGNCDLTCGGKCDQHNGMCTGCENNYVMYSTSSLTCQSCSAFDANCSACATDYSRKCIKCNAGFYIVNGLCQKCDSTCNNRCDTNSGYCTGCIQNFIKSETNPKQCVECKTLDNNCDICESSGERKCNTCTNYTYVDTTTFKCVPCPTECKNCNGQNGICTSCANNYVMKLNDPSKCEECHIFDINCAVCASDASRKCVTCNNNYYPNTQTFKCQLCDETCNNQCNPMNGYCTSCSNNHVFYPNKDQLQCQSCSVFDPHCKICATDFSRKCVECMNGYYPNLSGQCVLCDSSCTDRCSTTTGICTSCVSGYVLYETSNIKCQNCTDFDSNCLTCSLTSQRKCDVCKSNFFPKTIGDYRCQSCDISCGGKCDGETGYCTGCLNNYVFSSSNKSICEKCDSFDINCATCNINNQRECTSCNSYSYYPDPHLKTCRLCDTSCTGNCGNTDGYCRGCNFNYVFTQPRGNTCVSCKTFDMNCKICSSDFTRKCSECENGYYPDVNHICVPCNTIDTNCNTCNSSSKYCSRCADPYYLNNLICQSCPVGTYKNTETSCELCYNGIPNCQICTITSVNVPICTSCFAPYSLNVNTRRCELCGNFNYFNNITKSCLKNMINCTTEISIEKCLKCSSDNFLLNGKCQSTSKCQRPSQLSLVSCDCFDQISINSDCKDNAAKCKYQKVTNIGSTCLVCEDNNIMTDSGCITITNGEYIRNDKRYSCGENKHLTTQNICEKCDQYTSICSLYNNTVYALSCKQNSIYNVENKTCLQDVICNTTLNGFCSKCIQPNTEIYKGKCQQCTHDNCALCEGGLCKRCSENYLMTSLNKCVLKSDVSCVRSSHFGCVQCNNGFYQVDSKNIEGKYSFCLPLVSTSIPNCKHATLQTRKCVECLDSFKQRNGVCAEFFEENLISSKIVFHNSEKQMNLLSTNQNFTEQFVKNTNETNINYNLEDKKMTHRKSVIETSCLDRTNKGCQRCSFGYYLEHTNINCVQCSSNCESCYNTTYCISCKNGYYLSSSKTCESLGELTSKCYLTLPTGGGCAICNDGFYKQEKDCTTCDASCSTCLDSVSCLVCNESYYKIVNSETKLCLPFDNLINCENKTAIGCVMCSKGYYLQNYMCHSCSSNCSECQNYDFCEKCSSDEFVLINSRCTHYSKIEFCMSASNSKCIQCSGRHEPSTDGDECLDSVYLGVVIGVPLSLVVVLILIVSIIIVLIYFLLMKKQEEVKMRNICVFPMKRSNVEMIQLNNETCDLCCNKKVIKFDLENTEDTPIDVDAETRDLICIGNTSKHDIKVQFSVIEGCDYYEIRSVPPLVNLKRGEACEFEIYIKPLCSCVIDEDIMVIALDIHTCKQTNEKIKVSAKTKKSTKLNYRELEETKKIGEGSFGIVYKGLFKEKIVAIKKLKNANTTKQALDEFDKEVSMLDKFRNDFVIHFYGACYIPSHICMVTEFAEHGSLADMIYKEKEIDLKMKIKFMLDCGRGVAYLHENGILHRDIKPDNILVITLEKNIKANGKLTDFGSSRNINMLMTNMTFTKGVGTPKYMAQEILNKQHYKKSADVFSLAVTFYETLVWGEIYPSSMFKHAWSIADFVSEGKRRQCLENMNQDAYDIINKMWDPKQENRPTINTSVDSMQQLFNTHLLIGINFL</sequence>
<dbReference type="RefSeq" id="XP_004256686.1">
    <property type="nucleotide sequence ID" value="XM_004256638.1"/>
</dbReference>
<dbReference type="InterPro" id="IPR006212">
    <property type="entry name" value="Furin_repeat"/>
</dbReference>
<dbReference type="GeneID" id="14888897"/>
<dbReference type="KEGG" id="eiv:EIN_473230"/>
<dbReference type="InterPro" id="IPR000719">
    <property type="entry name" value="Prot_kinase_dom"/>
</dbReference>
<dbReference type="InterPro" id="IPR000742">
    <property type="entry name" value="EGF"/>
</dbReference>
<dbReference type="EMBL" id="KB206559">
    <property type="protein sequence ID" value="ELP89915.1"/>
    <property type="molecule type" value="Genomic_DNA"/>
</dbReference>
<evidence type="ECO:0000256" key="1">
    <source>
        <dbReference type="ARBA" id="ARBA00022741"/>
    </source>
</evidence>
<dbReference type="InterPro" id="IPR009030">
    <property type="entry name" value="Growth_fac_rcpt_cys_sf"/>
</dbReference>
<dbReference type="SUPFAM" id="SSF57184">
    <property type="entry name" value="Growth factor receptor domain"/>
    <property type="match status" value="8"/>
</dbReference>
<gene>
    <name evidence="6" type="ORF">EIN_473230</name>
</gene>
<dbReference type="InterPro" id="IPR011009">
    <property type="entry name" value="Kinase-like_dom_sf"/>
</dbReference>
<keyword evidence="4" id="KW-0812">Transmembrane</keyword>
<dbReference type="OMA" id="CEECHIF"/>
<keyword evidence="4" id="KW-1133">Transmembrane helix</keyword>
<feature type="transmembrane region" description="Helical" evidence="4">
    <location>
        <begin position="1474"/>
        <end position="1505"/>
    </location>
</feature>
<dbReference type="SUPFAM" id="SSF56112">
    <property type="entry name" value="Protein kinase-like (PK-like)"/>
    <property type="match status" value="1"/>
</dbReference>
<keyword evidence="1 3" id="KW-0547">Nucleotide-binding</keyword>
<feature type="binding site" evidence="3">
    <location>
        <position position="1688"/>
    </location>
    <ligand>
        <name>ATP</name>
        <dbReference type="ChEBI" id="CHEBI:30616"/>
    </ligand>
</feature>
<dbReference type="PROSITE" id="PS00107">
    <property type="entry name" value="PROTEIN_KINASE_ATP"/>
    <property type="match status" value="1"/>
</dbReference>
<name>A0A0A1UCB4_ENTIV</name>
<dbReference type="SMART" id="SM00220">
    <property type="entry name" value="S_TKc"/>
    <property type="match status" value="1"/>
</dbReference>
<dbReference type="EC" id="2.7.10.2" evidence="6"/>
<dbReference type="Proteomes" id="UP000014680">
    <property type="component" value="Unassembled WGS sequence"/>
</dbReference>
<dbReference type="Pfam" id="PF00069">
    <property type="entry name" value="Pkinase"/>
    <property type="match status" value="1"/>
</dbReference>